<dbReference type="AlphaFoldDB" id="A0A6J4U717"/>
<evidence type="ECO:0000313" key="1">
    <source>
        <dbReference type="EMBL" id="CAA9540360.1"/>
    </source>
</evidence>
<protein>
    <submittedName>
        <fullName evidence="1">Uncharacterized protein</fullName>
    </submittedName>
</protein>
<organism evidence="1">
    <name type="scientific">uncultured Thermomicrobiales bacterium</name>
    <dbReference type="NCBI Taxonomy" id="1645740"/>
    <lineage>
        <taxon>Bacteria</taxon>
        <taxon>Pseudomonadati</taxon>
        <taxon>Thermomicrobiota</taxon>
        <taxon>Thermomicrobia</taxon>
        <taxon>Thermomicrobiales</taxon>
        <taxon>environmental samples</taxon>
    </lineage>
</organism>
<sequence>MSARELAERPAKLFFPMTCGRGACPVSCIGAMSRIAPWPLDAFDIAWDGLHALNCYMIRWEWCRVRP</sequence>
<proteinExistence type="predicted"/>
<accession>A0A6J4U717</accession>
<dbReference type="EMBL" id="CADCWI010000005">
    <property type="protein sequence ID" value="CAA9540360.1"/>
    <property type="molecule type" value="Genomic_DNA"/>
</dbReference>
<name>A0A6J4U717_9BACT</name>
<gene>
    <name evidence="1" type="ORF">AVDCRST_MAG43-82</name>
</gene>
<reference evidence="1" key="1">
    <citation type="submission" date="2020-02" db="EMBL/GenBank/DDBJ databases">
        <authorList>
            <person name="Meier V. D."/>
        </authorList>
    </citation>
    <scope>NUCLEOTIDE SEQUENCE</scope>
    <source>
        <strain evidence="1">AVDCRST_MAG43</strain>
    </source>
</reference>